<evidence type="ECO:0000313" key="2">
    <source>
        <dbReference type="EMBL" id="KFB71937.1"/>
    </source>
</evidence>
<reference evidence="2 3" key="1">
    <citation type="submission" date="2014-02" db="EMBL/GenBank/DDBJ databases">
        <title>Expanding our view of genomic diversity in Candidatus Accumulibacter clades.</title>
        <authorList>
            <person name="Skennerton C.T."/>
            <person name="Barr J.J."/>
            <person name="Slater F.R."/>
            <person name="Bond P.L."/>
            <person name="Tyson G.W."/>
        </authorList>
    </citation>
    <scope>NUCLEOTIDE SEQUENCE [LARGE SCALE GENOMIC DNA]</scope>
    <source>
        <strain evidence="3">BA-91</strain>
    </source>
</reference>
<dbReference type="SUPFAM" id="SSF103088">
    <property type="entry name" value="OmpA-like"/>
    <property type="match status" value="1"/>
</dbReference>
<dbReference type="PROSITE" id="PS51257">
    <property type="entry name" value="PROKAR_LIPOPROTEIN"/>
    <property type="match status" value="1"/>
</dbReference>
<organism evidence="2 3">
    <name type="scientific">Candidatus Accumulibacter phosphatis</name>
    <dbReference type="NCBI Taxonomy" id="327160"/>
    <lineage>
        <taxon>Bacteria</taxon>
        <taxon>Pseudomonadati</taxon>
        <taxon>Pseudomonadota</taxon>
        <taxon>Betaproteobacteria</taxon>
        <taxon>Candidatus Accumulibacter</taxon>
    </lineage>
</organism>
<gene>
    <name evidence="2" type="ORF">AW09_002916</name>
</gene>
<dbReference type="Gene3D" id="3.30.1330.60">
    <property type="entry name" value="OmpA-like domain"/>
    <property type="match status" value="1"/>
</dbReference>
<dbReference type="InterPro" id="IPR036737">
    <property type="entry name" value="OmpA-like_sf"/>
</dbReference>
<dbReference type="EMBL" id="JDVG02000465">
    <property type="protein sequence ID" value="KFB71937.1"/>
    <property type="molecule type" value="Genomic_DNA"/>
</dbReference>
<name>A0A080LTR9_9PROT</name>
<comment type="caution">
    <text evidence="2">The sequence shown here is derived from an EMBL/GenBank/DDBJ whole genome shotgun (WGS) entry which is preliminary data.</text>
</comment>
<dbReference type="Proteomes" id="UP000020077">
    <property type="component" value="Unassembled WGS sequence"/>
</dbReference>
<accession>A0A080LTR9</accession>
<feature type="signal peptide" evidence="1">
    <location>
        <begin position="1"/>
        <end position="20"/>
    </location>
</feature>
<evidence type="ECO:0000313" key="3">
    <source>
        <dbReference type="Proteomes" id="UP000020077"/>
    </source>
</evidence>
<keyword evidence="1" id="KW-0732">Signal</keyword>
<sequence length="400" mass="43228" precursor="true">MSLKSCCLASLFLAIGVLSAACTTTEEKPTAAAPPAPPPLVALPYDQAVRKAAQELLANAKLAKDQKYNMIVDPLVDGNSGVQTEATAAMEQSVVQLVKESYQQVDVKPFTSETVSTLPLLMVGTFTPINLQGKADGERDAYRICFALADLKTGKIISKGLARSLPDGFDPTPLALFREMPVWSKDAATEGYVKTCQGTKAGDPINPAYIDTVLAASTINEAMKAYHGKRYKDSLALFQSVLKNPAGNQARVYAGIYLNQVKLGNKKGAMQAFGQLVDMGLATDRLAVQFNFKPGATAFSQDQQPQYSLWLSEIARQSLRQTSCIEVAGHTRRGMSEQMDERLSLQRAEFVRQKIAAANPAFAKRSQAKGYGSQRAIVGTGKGNDSDALDQRIEFKKVSC</sequence>
<dbReference type="AlphaFoldDB" id="A0A080LTR9"/>
<protein>
    <submittedName>
        <fullName evidence="2">Outer membrane protein-associated (Lipo)protein</fullName>
    </submittedName>
</protein>
<proteinExistence type="predicted"/>
<feature type="chain" id="PRO_5001750532" evidence="1">
    <location>
        <begin position="21"/>
        <end position="400"/>
    </location>
</feature>
<evidence type="ECO:0000256" key="1">
    <source>
        <dbReference type="SAM" id="SignalP"/>
    </source>
</evidence>